<reference evidence="3" key="2">
    <citation type="submission" date="2020-09" db="EMBL/GenBank/DDBJ databases">
        <authorList>
            <person name="Sun Q."/>
            <person name="Zhou Y."/>
        </authorList>
    </citation>
    <scope>NUCLEOTIDE SEQUENCE</scope>
    <source>
        <strain evidence="3">CGMCC 1.3617</strain>
    </source>
</reference>
<proteinExistence type="predicted"/>
<feature type="signal peptide" evidence="2">
    <location>
        <begin position="1"/>
        <end position="22"/>
    </location>
</feature>
<dbReference type="AlphaFoldDB" id="A0A917NK66"/>
<keyword evidence="2" id="KW-0732">Signal</keyword>
<evidence type="ECO:0000313" key="4">
    <source>
        <dbReference type="Proteomes" id="UP000661507"/>
    </source>
</evidence>
<evidence type="ECO:0000256" key="2">
    <source>
        <dbReference type="SAM" id="SignalP"/>
    </source>
</evidence>
<comment type="caution">
    <text evidence="3">The sequence shown here is derived from an EMBL/GenBank/DDBJ whole genome shotgun (WGS) entry which is preliminary data.</text>
</comment>
<name>A0A917NK66_9PROT</name>
<feature type="region of interest" description="Disordered" evidence="1">
    <location>
        <begin position="112"/>
        <end position="131"/>
    </location>
</feature>
<keyword evidence="4" id="KW-1185">Reference proteome</keyword>
<dbReference type="EMBL" id="BMKW01000002">
    <property type="protein sequence ID" value="GGJ03910.1"/>
    <property type="molecule type" value="Genomic_DNA"/>
</dbReference>
<evidence type="ECO:0000256" key="1">
    <source>
        <dbReference type="SAM" id="MobiDB-lite"/>
    </source>
</evidence>
<dbReference type="RefSeq" id="WP_188965703.1">
    <property type="nucleotide sequence ID" value="NZ_BMKW01000002.1"/>
</dbReference>
<sequence>MRACLAALLAACFALAAGPADAHWENTRWGMSEAQVIAALRGSVRALPPADRRPIPGARIEYRVGGEFRSGTLNLRVAFAFDGRSGGLVCVSAQADEIQGPTLRARLERQFGAPQERGQDPPTGGGIETLGWTRPDEIDLQLAPGRPATLLHCARGV</sequence>
<organism evidence="3 4">
    <name type="scientific">Neoroseomonas lacus</name>
    <dbReference type="NCBI Taxonomy" id="287609"/>
    <lineage>
        <taxon>Bacteria</taxon>
        <taxon>Pseudomonadati</taxon>
        <taxon>Pseudomonadota</taxon>
        <taxon>Alphaproteobacteria</taxon>
        <taxon>Acetobacterales</taxon>
        <taxon>Acetobacteraceae</taxon>
        <taxon>Neoroseomonas</taxon>
    </lineage>
</organism>
<protein>
    <submittedName>
        <fullName evidence="3">Uncharacterized protein</fullName>
    </submittedName>
</protein>
<accession>A0A917NK66</accession>
<evidence type="ECO:0000313" key="3">
    <source>
        <dbReference type="EMBL" id="GGJ03910.1"/>
    </source>
</evidence>
<dbReference type="Proteomes" id="UP000661507">
    <property type="component" value="Unassembled WGS sequence"/>
</dbReference>
<feature type="chain" id="PRO_5036742529" evidence="2">
    <location>
        <begin position="23"/>
        <end position="157"/>
    </location>
</feature>
<gene>
    <name evidence="3" type="ORF">GCM10011320_08650</name>
</gene>
<reference evidence="3" key="1">
    <citation type="journal article" date="2014" name="Int. J. Syst. Evol. Microbiol.">
        <title>Complete genome sequence of Corynebacterium casei LMG S-19264T (=DSM 44701T), isolated from a smear-ripened cheese.</title>
        <authorList>
            <consortium name="US DOE Joint Genome Institute (JGI-PGF)"/>
            <person name="Walter F."/>
            <person name="Albersmeier A."/>
            <person name="Kalinowski J."/>
            <person name="Ruckert C."/>
        </authorList>
    </citation>
    <scope>NUCLEOTIDE SEQUENCE</scope>
    <source>
        <strain evidence="3">CGMCC 1.3617</strain>
    </source>
</reference>